<proteinExistence type="predicted"/>
<accession>A0A0R0M778</accession>
<protein>
    <submittedName>
        <fullName evidence="2">Uncharacterized protein</fullName>
    </submittedName>
</protein>
<evidence type="ECO:0000256" key="1">
    <source>
        <dbReference type="SAM" id="Phobius"/>
    </source>
</evidence>
<evidence type="ECO:0000313" key="2">
    <source>
        <dbReference type="EMBL" id="KRH94945.1"/>
    </source>
</evidence>
<gene>
    <name evidence="2" type="ORF">M153_9000017276</name>
</gene>
<organism evidence="2 3">
    <name type="scientific">Pseudoloma neurophilia</name>
    <dbReference type="NCBI Taxonomy" id="146866"/>
    <lineage>
        <taxon>Eukaryota</taxon>
        <taxon>Fungi</taxon>
        <taxon>Fungi incertae sedis</taxon>
        <taxon>Microsporidia</taxon>
        <taxon>Pseudoloma</taxon>
    </lineage>
</organism>
<name>A0A0R0M778_9MICR</name>
<feature type="transmembrane region" description="Helical" evidence="1">
    <location>
        <begin position="6"/>
        <end position="28"/>
    </location>
</feature>
<dbReference type="VEuPathDB" id="MicrosporidiaDB:M153_9000017276"/>
<comment type="caution">
    <text evidence="2">The sequence shown here is derived from an EMBL/GenBank/DDBJ whole genome shotgun (WGS) entry which is preliminary data.</text>
</comment>
<keyword evidence="1" id="KW-1133">Transmembrane helix</keyword>
<dbReference type="AlphaFoldDB" id="A0A0R0M778"/>
<keyword evidence="1" id="KW-0812">Transmembrane</keyword>
<keyword evidence="1" id="KW-0472">Membrane</keyword>
<sequence length="52" mass="6102">MLFVENFFIMVLSASTNSIIIHPIIFMYNQPCQTKKKFDEYLCCVVLKNIRG</sequence>
<reference evidence="2 3" key="1">
    <citation type="submission" date="2015-07" db="EMBL/GenBank/DDBJ databases">
        <title>The genome of Pseudoloma neurophilia, a relevant intracellular parasite of the zebrafish.</title>
        <authorList>
            <person name="Ndikumana S."/>
            <person name="Pelin A."/>
            <person name="Sanders J."/>
            <person name="Corradi N."/>
        </authorList>
    </citation>
    <scope>NUCLEOTIDE SEQUENCE [LARGE SCALE GENOMIC DNA]</scope>
    <source>
        <strain evidence="2 3">MK1</strain>
    </source>
</reference>
<dbReference type="Proteomes" id="UP000051530">
    <property type="component" value="Unassembled WGS sequence"/>
</dbReference>
<keyword evidence="3" id="KW-1185">Reference proteome</keyword>
<dbReference type="EMBL" id="LGUB01000015">
    <property type="protein sequence ID" value="KRH94945.1"/>
    <property type="molecule type" value="Genomic_DNA"/>
</dbReference>
<evidence type="ECO:0000313" key="3">
    <source>
        <dbReference type="Proteomes" id="UP000051530"/>
    </source>
</evidence>